<dbReference type="Proteomes" id="UP001595906">
    <property type="component" value="Unassembled WGS sequence"/>
</dbReference>
<dbReference type="RefSeq" id="WP_379014108.1">
    <property type="nucleotide sequence ID" value="NZ_JBHSDC010000022.1"/>
</dbReference>
<keyword evidence="2" id="KW-1185">Reference proteome</keyword>
<proteinExistence type="predicted"/>
<gene>
    <name evidence="1" type="ORF">ACFOW1_10430</name>
</gene>
<evidence type="ECO:0000313" key="1">
    <source>
        <dbReference type="EMBL" id="MFC4232309.1"/>
    </source>
</evidence>
<sequence length="57" mass="6696">MRTNIYAKVKNAAFKQSFLLSVKGKYIYDYMIEMMLMITVNIIPSRKHKAQIVVDIK</sequence>
<comment type="caution">
    <text evidence="1">The sequence shown here is derived from an EMBL/GenBank/DDBJ whole genome shotgun (WGS) entry which is preliminary data.</text>
</comment>
<reference evidence="2" key="1">
    <citation type="journal article" date="2019" name="Int. J. Syst. Evol. Microbiol.">
        <title>The Global Catalogue of Microorganisms (GCM) 10K type strain sequencing project: providing services to taxonomists for standard genome sequencing and annotation.</title>
        <authorList>
            <consortium name="The Broad Institute Genomics Platform"/>
            <consortium name="The Broad Institute Genome Sequencing Center for Infectious Disease"/>
            <person name="Wu L."/>
            <person name="Ma J."/>
        </authorList>
    </citation>
    <scope>NUCLEOTIDE SEQUENCE [LARGE SCALE GENOMIC DNA]</scope>
    <source>
        <strain evidence="2">CECT 8010</strain>
    </source>
</reference>
<dbReference type="EMBL" id="JBHSDC010000022">
    <property type="protein sequence ID" value="MFC4232309.1"/>
    <property type="molecule type" value="Genomic_DNA"/>
</dbReference>
<name>A0ABV8PXM7_9BACT</name>
<protein>
    <submittedName>
        <fullName evidence="1">Uncharacterized protein</fullName>
    </submittedName>
</protein>
<accession>A0ABV8PXM7</accession>
<organism evidence="1 2">
    <name type="scientific">Parasediminibacterium paludis</name>
    <dbReference type="NCBI Taxonomy" id="908966"/>
    <lineage>
        <taxon>Bacteria</taxon>
        <taxon>Pseudomonadati</taxon>
        <taxon>Bacteroidota</taxon>
        <taxon>Chitinophagia</taxon>
        <taxon>Chitinophagales</taxon>
        <taxon>Chitinophagaceae</taxon>
        <taxon>Parasediminibacterium</taxon>
    </lineage>
</organism>
<evidence type="ECO:0000313" key="2">
    <source>
        <dbReference type="Proteomes" id="UP001595906"/>
    </source>
</evidence>